<dbReference type="HOGENOM" id="CLU_156638_0_0_12"/>
<feature type="transmembrane region" description="Helical" evidence="1">
    <location>
        <begin position="91"/>
        <end position="110"/>
    </location>
</feature>
<dbReference type="KEGG" id="lbi:LEPBI_I0367"/>
<dbReference type="STRING" id="456481.LEPBI_I0367"/>
<name>B0SIY2_LEPBP</name>
<gene>
    <name evidence="2" type="ordered locus">LEPBI_I0367</name>
</gene>
<keyword evidence="1" id="KW-0472">Membrane</keyword>
<reference evidence="2 3" key="1">
    <citation type="journal article" date="2008" name="PLoS ONE">
        <title>Genome sequence of the saprophyte Leptospira biflexa provides insights into the evolution of Leptospira and the pathogenesis of leptospirosis.</title>
        <authorList>
            <person name="Picardeau M."/>
            <person name="Bulach D.M."/>
            <person name="Bouchier C."/>
            <person name="Zuerner R.L."/>
            <person name="Zidane N."/>
            <person name="Wilson P.J."/>
            <person name="Creno S."/>
            <person name="Kuczek E.S."/>
            <person name="Bommezzadri S."/>
            <person name="Davis J.C."/>
            <person name="McGrath A."/>
            <person name="Johnson M.J."/>
            <person name="Boursaux-Eude C."/>
            <person name="Seemann T."/>
            <person name="Rouy Z."/>
            <person name="Coppel R.L."/>
            <person name="Rood J.I."/>
            <person name="Lajus A."/>
            <person name="Davies J.K."/>
            <person name="Medigue C."/>
            <person name="Adler B."/>
        </authorList>
    </citation>
    <scope>NUCLEOTIDE SEQUENCE [LARGE SCALE GENOMIC DNA]</scope>
    <source>
        <strain evidence="3">Patoc 1 / ATCC 23582 / Paris</strain>
    </source>
</reference>
<keyword evidence="1" id="KW-0812">Transmembrane</keyword>
<dbReference type="EMBL" id="CP000786">
    <property type="protein sequence ID" value="ABZ96510.1"/>
    <property type="molecule type" value="Genomic_DNA"/>
</dbReference>
<accession>B0SIY2</accession>
<dbReference type="Proteomes" id="UP000001847">
    <property type="component" value="Chromosome I"/>
</dbReference>
<keyword evidence="3" id="KW-1185">Reference proteome</keyword>
<evidence type="ECO:0000313" key="2">
    <source>
        <dbReference type="EMBL" id="ABZ96510.1"/>
    </source>
</evidence>
<feature type="transmembrane region" description="Helical" evidence="1">
    <location>
        <begin position="31"/>
        <end position="52"/>
    </location>
</feature>
<sequence length="117" mass="13230">MTSIFHIFALLQIVPYQYLWGGRLQSVQEMYVMESISLVVNAIFVICSYLYLGYLNKGLVPSWIRFVFGFISAIFFINTIGNLVAVTNLETLLATPITAFLAVVSFTLVLKYENQTS</sequence>
<organism evidence="2 3">
    <name type="scientific">Leptospira biflexa serovar Patoc (strain Patoc 1 / ATCC 23582 / Paris)</name>
    <dbReference type="NCBI Taxonomy" id="456481"/>
    <lineage>
        <taxon>Bacteria</taxon>
        <taxon>Pseudomonadati</taxon>
        <taxon>Spirochaetota</taxon>
        <taxon>Spirochaetia</taxon>
        <taxon>Leptospirales</taxon>
        <taxon>Leptospiraceae</taxon>
        <taxon>Leptospira</taxon>
    </lineage>
</organism>
<evidence type="ECO:0000256" key="1">
    <source>
        <dbReference type="SAM" id="Phobius"/>
    </source>
</evidence>
<feature type="transmembrane region" description="Helical" evidence="1">
    <location>
        <begin position="64"/>
        <end position="85"/>
    </location>
</feature>
<protein>
    <submittedName>
        <fullName evidence="2">Uncharacterized protein</fullName>
    </submittedName>
</protein>
<proteinExistence type="predicted"/>
<dbReference type="AlphaFoldDB" id="B0SIY2"/>
<evidence type="ECO:0000313" key="3">
    <source>
        <dbReference type="Proteomes" id="UP000001847"/>
    </source>
</evidence>
<keyword evidence="1" id="KW-1133">Transmembrane helix</keyword>